<sequence length="124" mass="14000">MKVAVGVLFCLINAALTCNAQTDQIVTGSREAISRDIIVLRDSVNNTLNILQKNSTMAADQHHSKVIQDLTQNKVKLDKAIDEIVNAKTWNKELGDRTVHVIDDVRKEYRRIKDDLKSDDLKDN</sequence>
<dbReference type="RefSeq" id="WP_112746521.1">
    <property type="nucleotide sequence ID" value="NZ_QMFY01000003.1"/>
</dbReference>
<keyword evidence="1" id="KW-0732">Signal</keyword>
<dbReference type="EMBL" id="QMFY01000003">
    <property type="protein sequence ID" value="RAW01781.1"/>
    <property type="molecule type" value="Genomic_DNA"/>
</dbReference>
<evidence type="ECO:0000256" key="1">
    <source>
        <dbReference type="SAM" id="SignalP"/>
    </source>
</evidence>
<keyword evidence="3" id="KW-1185">Reference proteome</keyword>
<protein>
    <submittedName>
        <fullName evidence="2">Uncharacterized protein</fullName>
    </submittedName>
</protein>
<evidence type="ECO:0000313" key="3">
    <source>
        <dbReference type="Proteomes" id="UP000251889"/>
    </source>
</evidence>
<dbReference type="Proteomes" id="UP000251889">
    <property type="component" value="Unassembled WGS sequence"/>
</dbReference>
<name>A0A364Y5Z5_9BACT</name>
<proteinExistence type="predicted"/>
<feature type="chain" id="PRO_5016983271" evidence="1">
    <location>
        <begin position="21"/>
        <end position="124"/>
    </location>
</feature>
<comment type="caution">
    <text evidence="2">The sequence shown here is derived from an EMBL/GenBank/DDBJ whole genome shotgun (WGS) entry which is preliminary data.</text>
</comment>
<evidence type="ECO:0000313" key="2">
    <source>
        <dbReference type="EMBL" id="RAW01781.1"/>
    </source>
</evidence>
<feature type="signal peptide" evidence="1">
    <location>
        <begin position="1"/>
        <end position="20"/>
    </location>
</feature>
<gene>
    <name evidence="2" type="ORF">DQQ10_09040</name>
</gene>
<organism evidence="2 3">
    <name type="scientific">Pseudochryseolinea flava</name>
    <dbReference type="NCBI Taxonomy" id="2059302"/>
    <lineage>
        <taxon>Bacteria</taxon>
        <taxon>Pseudomonadati</taxon>
        <taxon>Bacteroidota</taxon>
        <taxon>Cytophagia</taxon>
        <taxon>Cytophagales</taxon>
        <taxon>Fulvivirgaceae</taxon>
        <taxon>Pseudochryseolinea</taxon>
    </lineage>
</organism>
<accession>A0A364Y5Z5</accession>
<dbReference type="AlphaFoldDB" id="A0A364Y5Z5"/>
<reference evidence="2 3" key="1">
    <citation type="submission" date="2018-06" db="EMBL/GenBank/DDBJ databases">
        <title>Chryseolinea flavus sp. nov., a member of the phylum Bacteroidetes isolated from soil.</title>
        <authorList>
            <person name="Li Y."/>
            <person name="Wang J."/>
        </authorList>
    </citation>
    <scope>NUCLEOTIDE SEQUENCE [LARGE SCALE GENOMIC DNA]</scope>
    <source>
        <strain evidence="2 3">SDU1-6</strain>
    </source>
</reference>